<dbReference type="EMBL" id="MHOS01000049">
    <property type="protein sequence ID" value="OGZ66958.1"/>
    <property type="molecule type" value="Genomic_DNA"/>
</dbReference>
<proteinExistence type="predicted"/>
<comment type="caution">
    <text evidence="2">The sequence shown here is derived from an EMBL/GenBank/DDBJ whole genome shotgun (WGS) entry which is preliminary data.</text>
</comment>
<evidence type="ECO:0000256" key="1">
    <source>
        <dbReference type="SAM" id="MobiDB-lite"/>
    </source>
</evidence>
<sequence length="212" mass="24460">MEQKSEKFIFNLPNNTTVFSVIRDILKNNGVPEERQEYIEKVDNNEKTKFDTVFNSAIALSKKESSEENIRTTLEKDLGVSVEATQRIINDIKQKLIPYGKIIQLTNSPMEDLSAQDIILEKIRSREDSPKDYLFGIKKIAVTNVEENAKLSQKDKIYTDEIKKSIQEGLTKETIKRVEENHPSKTSKEDTVNKNSFSEEKKEADVYREPIE</sequence>
<name>A0A1G2HYR6_9BACT</name>
<evidence type="ECO:0000313" key="2">
    <source>
        <dbReference type="EMBL" id="OGZ66958.1"/>
    </source>
</evidence>
<organism evidence="2 3">
    <name type="scientific">Candidatus Staskawiczbacteria bacterium RIFCSPHIGHO2_02_FULL_34_9</name>
    <dbReference type="NCBI Taxonomy" id="1802206"/>
    <lineage>
        <taxon>Bacteria</taxon>
        <taxon>Candidatus Staskawicziibacteriota</taxon>
    </lineage>
</organism>
<protein>
    <submittedName>
        <fullName evidence="2">Uncharacterized protein</fullName>
    </submittedName>
</protein>
<reference evidence="2 3" key="1">
    <citation type="journal article" date="2016" name="Nat. Commun.">
        <title>Thousands of microbial genomes shed light on interconnected biogeochemical processes in an aquifer system.</title>
        <authorList>
            <person name="Anantharaman K."/>
            <person name="Brown C.T."/>
            <person name="Hug L.A."/>
            <person name="Sharon I."/>
            <person name="Castelle C.J."/>
            <person name="Probst A.J."/>
            <person name="Thomas B.C."/>
            <person name="Singh A."/>
            <person name="Wilkins M.J."/>
            <person name="Karaoz U."/>
            <person name="Brodie E.L."/>
            <person name="Williams K.H."/>
            <person name="Hubbard S.S."/>
            <person name="Banfield J.F."/>
        </authorList>
    </citation>
    <scope>NUCLEOTIDE SEQUENCE [LARGE SCALE GENOMIC DNA]</scope>
</reference>
<dbReference type="Proteomes" id="UP000176421">
    <property type="component" value="Unassembled WGS sequence"/>
</dbReference>
<feature type="region of interest" description="Disordered" evidence="1">
    <location>
        <begin position="173"/>
        <end position="212"/>
    </location>
</feature>
<accession>A0A1G2HYR6</accession>
<evidence type="ECO:0000313" key="3">
    <source>
        <dbReference type="Proteomes" id="UP000176421"/>
    </source>
</evidence>
<dbReference type="AlphaFoldDB" id="A0A1G2HYR6"/>
<gene>
    <name evidence="2" type="ORF">A3D35_01640</name>
</gene>